<sequence length="62" mass="6772">MIREKTIKIIELFVRLFGAGLVVVGVLSFDWSPLFGVLFVGGGLLFAFRPSLAVDLLDFVAT</sequence>
<keyword evidence="1" id="KW-0472">Membrane</keyword>
<keyword evidence="1" id="KW-1133">Transmembrane helix</keyword>
<keyword evidence="1" id="KW-0812">Transmembrane</keyword>
<organism evidence="2 3">
    <name type="scientific">Haloferax marinum</name>
    <dbReference type="NCBI Taxonomy" id="2666143"/>
    <lineage>
        <taxon>Archaea</taxon>
        <taxon>Methanobacteriati</taxon>
        <taxon>Methanobacteriota</taxon>
        <taxon>Stenosarchaea group</taxon>
        <taxon>Halobacteria</taxon>
        <taxon>Halobacteriales</taxon>
        <taxon>Haloferacaceae</taxon>
        <taxon>Haloferax</taxon>
    </lineage>
</organism>
<keyword evidence="3" id="KW-1185">Reference proteome</keyword>
<evidence type="ECO:0000313" key="3">
    <source>
        <dbReference type="Proteomes" id="UP000443423"/>
    </source>
</evidence>
<dbReference type="EMBL" id="WKJQ01000001">
    <property type="protein sequence ID" value="MRW96753.1"/>
    <property type="molecule type" value="Genomic_DNA"/>
</dbReference>
<evidence type="ECO:0000313" key="2">
    <source>
        <dbReference type="EMBL" id="MRW96753.1"/>
    </source>
</evidence>
<feature type="transmembrane region" description="Helical" evidence="1">
    <location>
        <begin position="12"/>
        <end position="29"/>
    </location>
</feature>
<evidence type="ECO:0000256" key="1">
    <source>
        <dbReference type="SAM" id="Phobius"/>
    </source>
</evidence>
<accession>A0A6A8G8Z8</accession>
<evidence type="ECO:0008006" key="4">
    <source>
        <dbReference type="Google" id="ProtNLM"/>
    </source>
</evidence>
<reference evidence="2 3" key="1">
    <citation type="submission" date="2019-11" db="EMBL/GenBank/DDBJ databases">
        <title>Whole genome sequence of Haloferax sp. MBLA0078.</title>
        <authorList>
            <person name="Seo M.-J."/>
            <person name="Cho E.-S."/>
        </authorList>
    </citation>
    <scope>NUCLEOTIDE SEQUENCE [LARGE SCALE GENOMIC DNA]</scope>
    <source>
        <strain evidence="2 3">MBLA0078</strain>
    </source>
</reference>
<gene>
    <name evidence="2" type="ORF">GJR99_09215</name>
</gene>
<dbReference type="AlphaFoldDB" id="A0A6A8G8Z8"/>
<proteinExistence type="predicted"/>
<feature type="transmembrane region" description="Helical" evidence="1">
    <location>
        <begin position="35"/>
        <end position="57"/>
    </location>
</feature>
<dbReference type="RefSeq" id="WP_151111432.1">
    <property type="nucleotide sequence ID" value="NZ_WKJQ01000001.1"/>
</dbReference>
<comment type="caution">
    <text evidence="2">The sequence shown here is derived from an EMBL/GenBank/DDBJ whole genome shotgun (WGS) entry which is preliminary data.</text>
</comment>
<name>A0A6A8G8Z8_9EURY</name>
<protein>
    <recommendedName>
        <fullName evidence="4">DUF2892 domain-containing protein</fullName>
    </recommendedName>
</protein>
<dbReference type="Proteomes" id="UP000443423">
    <property type="component" value="Unassembled WGS sequence"/>
</dbReference>